<evidence type="ECO:0000313" key="1">
    <source>
        <dbReference type="EMBL" id="GAH48881.1"/>
    </source>
</evidence>
<name>X1FT79_9ZZZZ</name>
<dbReference type="EMBL" id="BARU01020406">
    <property type="protein sequence ID" value="GAH48881.1"/>
    <property type="molecule type" value="Genomic_DNA"/>
</dbReference>
<dbReference type="AlphaFoldDB" id="X1FT79"/>
<comment type="caution">
    <text evidence="1">The sequence shown here is derived from an EMBL/GenBank/DDBJ whole genome shotgun (WGS) entry which is preliminary data.</text>
</comment>
<feature type="non-terminal residue" evidence="1">
    <location>
        <position position="40"/>
    </location>
</feature>
<accession>X1FT79</accession>
<gene>
    <name evidence="1" type="ORF">S03H2_33524</name>
</gene>
<organism evidence="1">
    <name type="scientific">marine sediment metagenome</name>
    <dbReference type="NCBI Taxonomy" id="412755"/>
    <lineage>
        <taxon>unclassified sequences</taxon>
        <taxon>metagenomes</taxon>
        <taxon>ecological metagenomes</taxon>
    </lineage>
</organism>
<protein>
    <submittedName>
        <fullName evidence="1">Uncharacterized protein</fullName>
    </submittedName>
</protein>
<reference evidence="1" key="1">
    <citation type="journal article" date="2014" name="Front. Microbiol.">
        <title>High frequency of phylogenetically diverse reductive dehalogenase-homologous genes in deep subseafloor sedimentary metagenomes.</title>
        <authorList>
            <person name="Kawai M."/>
            <person name="Futagami T."/>
            <person name="Toyoda A."/>
            <person name="Takaki Y."/>
            <person name="Nishi S."/>
            <person name="Hori S."/>
            <person name="Arai W."/>
            <person name="Tsubouchi T."/>
            <person name="Morono Y."/>
            <person name="Uchiyama I."/>
            <person name="Ito T."/>
            <person name="Fujiyama A."/>
            <person name="Inagaki F."/>
            <person name="Takami H."/>
        </authorList>
    </citation>
    <scope>NUCLEOTIDE SEQUENCE</scope>
    <source>
        <strain evidence="1">Expedition CK06-06</strain>
    </source>
</reference>
<sequence length="40" mass="4550">MKRPKIWFDNKPALALVTRTFAGEKPGQFSALLFLQERGS</sequence>
<proteinExistence type="predicted"/>